<dbReference type="PANTHER" id="PTHR48046:SF1">
    <property type="entry name" value="GLYCOSYLTRANSFERASE-RELATED"/>
    <property type="match status" value="1"/>
</dbReference>
<dbReference type="Gene3D" id="3.40.50.2000">
    <property type="entry name" value="Glycogen Phosphorylase B"/>
    <property type="match status" value="2"/>
</dbReference>
<dbReference type="SUPFAM" id="SSF53756">
    <property type="entry name" value="UDP-Glycosyltransferase/glycogen phosphorylase"/>
    <property type="match status" value="1"/>
</dbReference>
<sequence length="126" mass="13808">MDEMSSKPFVLLVPSPGMGHLIPFLELANCLVAHPQLPGYSSQPLCSKPGPLSGPAISAMKLKPAAMIVDLFDKEVEGEYLDQKEPLKIPGCKPVRPEDVVKPMMNRKDPEYESFIRIGSEIGCDE</sequence>
<dbReference type="Proteomes" id="UP001457282">
    <property type="component" value="Unassembled WGS sequence"/>
</dbReference>
<dbReference type="AlphaFoldDB" id="A0AAW1YJA7"/>
<name>A0AAW1YJA7_RUBAR</name>
<keyword evidence="1" id="KW-0808">Transferase</keyword>
<comment type="caution">
    <text evidence="2">The sequence shown here is derived from an EMBL/GenBank/DDBJ whole genome shotgun (WGS) entry which is preliminary data.</text>
</comment>
<keyword evidence="1" id="KW-0328">Glycosyltransferase</keyword>
<gene>
    <name evidence="2" type="ORF">M0R45_004258</name>
</gene>
<dbReference type="PANTHER" id="PTHR48046">
    <property type="entry name" value="UDP-GLYCOSYLTRANSFERASE 72E1"/>
    <property type="match status" value="1"/>
</dbReference>
<organism evidence="2 3">
    <name type="scientific">Rubus argutus</name>
    <name type="common">Southern blackberry</name>
    <dbReference type="NCBI Taxonomy" id="59490"/>
    <lineage>
        <taxon>Eukaryota</taxon>
        <taxon>Viridiplantae</taxon>
        <taxon>Streptophyta</taxon>
        <taxon>Embryophyta</taxon>
        <taxon>Tracheophyta</taxon>
        <taxon>Spermatophyta</taxon>
        <taxon>Magnoliopsida</taxon>
        <taxon>eudicotyledons</taxon>
        <taxon>Gunneridae</taxon>
        <taxon>Pentapetalae</taxon>
        <taxon>rosids</taxon>
        <taxon>fabids</taxon>
        <taxon>Rosales</taxon>
        <taxon>Rosaceae</taxon>
        <taxon>Rosoideae</taxon>
        <taxon>Rosoideae incertae sedis</taxon>
        <taxon>Rubus</taxon>
    </lineage>
</organism>
<protein>
    <submittedName>
        <fullName evidence="2">Uncharacterized protein</fullName>
    </submittedName>
</protein>
<evidence type="ECO:0000313" key="2">
    <source>
        <dbReference type="EMBL" id="KAK9948693.1"/>
    </source>
</evidence>
<proteinExistence type="predicted"/>
<reference evidence="2 3" key="1">
    <citation type="journal article" date="2023" name="G3 (Bethesda)">
        <title>A chromosome-length genome assembly and annotation of blackberry (Rubus argutus, cv. 'Hillquist').</title>
        <authorList>
            <person name="Bruna T."/>
            <person name="Aryal R."/>
            <person name="Dudchenko O."/>
            <person name="Sargent D.J."/>
            <person name="Mead D."/>
            <person name="Buti M."/>
            <person name="Cavallini A."/>
            <person name="Hytonen T."/>
            <person name="Andres J."/>
            <person name="Pham M."/>
            <person name="Weisz D."/>
            <person name="Mascagni F."/>
            <person name="Usai G."/>
            <person name="Natali L."/>
            <person name="Bassil N."/>
            <person name="Fernandez G.E."/>
            <person name="Lomsadze A."/>
            <person name="Armour M."/>
            <person name="Olukolu B."/>
            <person name="Poorten T."/>
            <person name="Britton C."/>
            <person name="Davik J."/>
            <person name="Ashrafi H."/>
            <person name="Aiden E.L."/>
            <person name="Borodovsky M."/>
            <person name="Worthington M."/>
        </authorList>
    </citation>
    <scope>NUCLEOTIDE SEQUENCE [LARGE SCALE GENOMIC DNA]</scope>
    <source>
        <strain evidence="2">PI 553951</strain>
    </source>
</reference>
<dbReference type="EMBL" id="JBEDUW010000001">
    <property type="protein sequence ID" value="KAK9948693.1"/>
    <property type="molecule type" value="Genomic_DNA"/>
</dbReference>
<dbReference type="GO" id="GO:0016757">
    <property type="term" value="F:glycosyltransferase activity"/>
    <property type="evidence" value="ECO:0007669"/>
    <property type="project" value="UniProtKB-KW"/>
</dbReference>
<keyword evidence="3" id="KW-1185">Reference proteome</keyword>
<evidence type="ECO:0000313" key="3">
    <source>
        <dbReference type="Proteomes" id="UP001457282"/>
    </source>
</evidence>
<evidence type="ECO:0000256" key="1">
    <source>
        <dbReference type="ARBA" id="ARBA00022676"/>
    </source>
</evidence>
<accession>A0AAW1YJA7</accession>